<reference evidence="2 3" key="1">
    <citation type="submission" date="2020-02" db="EMBL/GenBank/DDBJ databases">
        <authorList>
            <person name="Kim M.K."/>
        </authorList>
    </citation>
    <scope>NUCLEOTIDE SEQUENCE [LARGE SCALE GENOMIC DNA]</scope>
    <source>
        <strain evidence="2 3">BT327</strain>
    </source>
</reference>
<proteinExistence type="predicted"/>
<dbReference type="EMBL" id="JAAGWD010000001">
    <property type="protein sequence ID" value="NEM96179.1"/>
    <property type="molecule type" value="Genomic_DNA"/>
</dbReference>
<evidence type="ECO:0000313" key="3">
    <source>
        <dbReference type="Proteomes" id="UP000474777"/>
    </source>
</evidence>
<feature type="region of interest" description="Disordered" evidence="1">
    <location>
        <begin position="1"/>
        <end position="44"/>
    </location>
</feature>
<comment type="caution">
    <text evidence="2">The sequence shown here is derived from an EMBL/GenBank/DDBJ whole genome shotgun (WGS) entry which is preliminary data.</text>
</comment>
<evidence type="ECO:0000313" key="2">
    <source>
        <dbReference type="EMBL" id="NEM96179.1"/>
    </source>
</evidence>
<evidence type="ECO:0000256" key="1">
    <source>
        <dbReference type="SAM" id="MobiDB-lite"/>
    </source>
</evidence>
<accession>A0A6B3LHW3</accession>
<dbReference type="Proteomes" id="UP000474777">
    <property type="component" value="Unassembled WGS sequence"/>
</dbReference>
<gene>
    <name evidence="2" type="ORF">GXP69_00605</name>
</gene>
<keyword evidence="3" id="KW-1185">Reference proteome</keyword>
<dbReference type="AlphaFoldDB" id="A0A6B3LHW3"/>
<dbReference type="RefSeq" id="WP_163910962.1">
    <property type="nucleotide sequence ID" value="NZ_JAAGWD010000001.1"/>
</dbReference>
<organism evidence="2 3">
    <name type="scientific">Pontibacter burrus</name>
    <dbReference type="NCBI Taxonomy" id="2704466"/>
    <lineage>
        <taxon>Bacteria</taxon>
        <taxon>Pseudomonadati</taxon>
        <taxon>Bacteroidota</taxon>
        <taxon>Cytophagia</taxon>
        <taxon>Cytophagales</taxon>
        <taxon>Hymenobacteraceae</taxon>
        <taxon>Pontibacter</taxon>
    </lineage>
</organism>
<protein>
    <submittedName>
        <fullName evidence="2">Uncharacterized protein</fullName>
    </submittedName>
</protein>
<sequence length="89" mass="9999">MAKTEVYTADQWKAMNPAKKPGPIKAKPEKKVTSASQEMDLGQTPEQQALSAITINRRAQLVHYCESEGYIEFDMGGRTWCVKVEEVKP</sequence>
<name>A0A6B3LHW3_9BACT</name>